<evidence type="ECO:0000256" key="1">
    <source>
        <dbReference type="SAM" id="MobiDB-lite"/>
    </source>
</evidence>
<evidence type="ECO:0000313" key="2">
    <source>
        <dbReference type="EMBL" id="CZT07912.1"/>
    </source>
</evidence>
<dbReference type="EMBL" id="FJUX01000100">
    <property type="protein sequence ID" value="CZT07912.1"/>
    <property type="molecule type" value="Genomic_DNA"/>
</dbReference>
<sequence length="206" mass="23019">MSSPLSTPSRTALPDRTAGRGNQDPRSGQPVSPTFGPAPRWTQANYDEIAFKVQEDLDSHLYHFQNVEPPEPDATIGRIQIHNKVVELSQQAFFTPDPRLALNLSVLVWGMWQASFRIDDGKVESVHVSSRGPPDPDVNVEATRAAKFRILGAIEKELPGLNNKDFENVLRYLGDSIYGMYGSFLGLRGSRDKEEDLQTESEAYME</sequence>
<protein>
    <submittedName>
        <fullName evidence="2">Uncharacterized protein</fullName>
    </submittedName>
</protein>
<organism evidence="2 3">
    <name type="scientific">Rhynchosporium agropyri</name>
    <dbReference type="NCBI Taxonomy" id="914238"/>
    <lineage>
        <taxon>Eukaryota</taxon>
        <taxon>Fungi</taxon>
        <taxon>Dikarya</taxon>
        <taxon>Ascomycota</taxon>
        <taxon>Pezizomycotina</taxon>
        <taxon>Leotiomycetes</taxon>
        <taxon>Helotiales</taxon>
        <taxon>Ploettnerulaceae</taxon>
        <taxon>Rhynchosporium</taxon>
    </lineage>
</organism>
<name>A0A1E1LBT2_9HELO</name>
<dbReference type="Proteomes" id="UP000178912">
    <property type="component" value="Unassembled WGS sequence"/>
</dbReference>
<evidence type="ECO:0000313" key="3">
    <source>
        <dbReference type="Proteomes" id="UP000178912"/>
    </source>
</evidence>
<reference evidence="3" key="1">
    <citation type="submission" date="2016-03" db="EMBL/GenBank/DDBJ databases">
        <authorList>
            <person name="Guldener U."/>
        </authorList>
    </citation>
    <scope>NUCLEOTIDE SEQUENCE [LARGE SCALE GENOMIC DNA]</scope>
    <source>
        <strain evidence="3">04CH-RAC-A.6.1</strain>
    </source>
</reference>
<keyword evidence="3" id="KW-1185">Reference proteome</keyword>
<dbReference type="OrthoDB" id="10660636at2759"/>
<feature type="compositionally biased region" description="Polar residues" evidence="1">
    <location>
        <begin position="1"/>
        <end position="10"/>
    </location>
</feature>
<dbReference type="AlphaFoldDB" id="A0A1E1LBT2"/>
<proteinExistence type="predicted"/>
<feature type="region of interest" description="Disordered" evidence="1">
    <location>
        <begin position="1"/>
        <end position="39"/>
    </location>
</feature>
<gene>
    <name evidence="2" type="ORF">RAG0_13191</name>
</gene>
<accession>A0A1E1LBT2</accession>